<dbReference type="EMBL" id="QFRJ01000002">
    <property type="protein sequence ID" value="PWH86367.1"/>
    <property type="molecule type" value="Genomic_DNA"/>
</dbReference>
<proteinExistence type="inferred from homology"/>
<feature type="domain" description="RNA polymerase sigma-70 region 2" evidence="6">
    <location>
        <begin position="35"/>
        <end position="102"/>
    </location>
</feature>
<dbReference type="SUPFAM" id="SSF88659">
    <property type="entry name" value="Sigma3 and sigma4 domains of RNA polymerase sigma factors"/>
    <property type="match status" value="1"/>
</dbReference>
<protein>
    <submittedName>
        <fullName evidence="8">Sigma-70 family RNA polymerase sigma factor</fullName>
    </submittedName>
</protein>
<evidence type="ECO:0000256" key="2">
    <source>
        <dbReference type="ARBA" id="ARBA00023015"/>
    </source>
</evidence>
<dbReference type="GO" id="GO:0003677">
    <property type="term" value="F:DNA binding"/>
    <property type="evidence" value="ECO:0007669"/>
    <property type="project" value="UniProtKB-KW"/>
</dbReference>
<dbReference type="InterPro" id="IPR007630">
    <property type="entry name" value="RNA_pol_sigma70_r4"/>
</dbReference>
<evidence type="ECO:0000256" key="1">
    <source>
        <dbReference type="ARBA" id="ARBA00010641"/>
    </source>
</evidence>
<organism evidence="8 9">
    <name type="scientific">Brumimicrobium oceani</name>
    <dbReference type="NCBI Taxonomy" id="2100725"/>
    <lineage>
        <taxon>Bacteria</taxon>
        <taxon>Pseudomonadati</taxon>
        <taxon>Bacteroidota</taxon>
        <taxon>Flavobacteriia</taxon>
        <taxon>Flavobacteriales</taxon>
        <taxon>Crocinitomicaceae</taxon>
        <taxon>Brumimicrobium</taxon>
    </lineage>
</organism>
<dbReference type="SUPFAM" id="SSF88946">
    <property type="entry name" value="Sigma2 domain of RNA polymerase sigma factors"/>
    <property type="match status" value="1"/>
</dbReference>
<keyword evidence="2" id="KW-0805">Transcription regulation</keyword>
<keyword evidence="5" id="KW-0804">Transcription</keyword>
<dbReference type="InterPro" id="IPR007627">
    <property type="entry name" value="RNA_pol_sigma70_r2"/>
</dbReference>
<accession>A0A2U2XF37</accession>
<dbReference type="AlphaFoldDB" id="A0A2U2XF37"/>
<sequence>MRTINPIYHHSDQMLNQEQEWIVSAKENPKYFAPLYEKYHEQIFRYVYQRMDDKQSAYDVTSQVFLKALKNIKKFEYRGVPLASWLYRIAKSEMNQAFRDKRAKRTINIDDTQVATFMEVFEEETNSINKKRLFNALSELNELDLQLIELRYFEERPYREIGDLLSFKENNAKVKTFRALEKLKKSFNKNSRL</sequence>
<dbReference type="InterPro" id="IPR039425">
    <property type="entry name" value="RNA_pol_sigma-70-like"/>
</dbReference>
<dbReference type="Gene3D" id="1.10.10.10">
    <property type="entry name" value="Winged helix-like DNA-binding domain superfamily/Winged helix DNA-binding domain"/>
    <property type="match status" value="1"/>
</dbReference>
<dbReference type="RefSeq" id="WP_109358478.1">
    <property type="nucleotide sequence ID" value="NZ_QFRJ01000002.1"/>
</dbReference>
<dbReference type="Pfam" id="PF04545">
    <property type="entry name" value="Sigma70_r4"/>
    <property type="match status" value="1"/>
</dbReference>
<name>A0A2U2XF37_9FLAO</name>
<evidence type="ECO:0000259" key="6">
    <source>
        <dbReference type="Pfam" id="PF04542"/>
    </source>
</evidence>
<dbReference type="GO" id="GO:0016987">
    <property type="term" value="F:sigma factor activity"/>
    <property type="evidence" value="ECO:0007669"/>
    <property type="project" value="UniProtKB-KW"/>
</dbReference>
<dbReference type="GO" id="GO:0006352">
    <property type="term" value="P:DNA-templated transcription initiation"/>
    <property type="evidence" value="ECO:0007669"/>
    <property type="project" value="InterPro"/>
</dbReference>
<dbReference type="CDD" id="cd06171">
    <property type="entry name" value="Sigma70_r4"/>
    <property type="match status" value="1"/>
</dbReference>
<dbReference type="InterPro" id="IPR013324">
    <property type="entry name" value="RNA_pol_sigma_r3/r4-like"/>
</dbReference>
<dbReference type="Gene3D" id="1.10.1740.10">
    <property type="match status" value="1"/>
</dbReference>
<comment type="caution">
    <text evidence="8">The sequence shown here is derived from an EMBL/GenBank/DDBJ whole genome shotgun (WGS) entry which is preliminary data.</text>
</comment>
<evidence type="ECO:0000256" key="5">
    <source>
        <dbReference type="ARBA" id="ARBA00023163"/>
    </source>
</evidence>
<dbReference type="InterPro" id="IPR036388">
    <property type="entry name" value="WH-like_DNA-bd_sf"/>
</dbReference>
<feature type="domain" description="RNA polymerase sigma-70 region 4" evidence="7">
    <location>
        <begin position="136"/>
        <end position="185"/>
    </location>
</feature>
<dbReference type="PANTHER" id="PTHR43133:SF8">
    <property type="entry name" value="RNA POLYMERASE SIGMA FACTOR HI_1459-RELATED"/>
    <property type="match status" value="1"/>
</dbReference>
<evidence type="ECO:0000256" key="3">
    <source>
        <dbReference type="ARBA" id="ARBA00023082"/>
    </source>
</evidence>
<dbReference type="PANTHER" id="PTHR43133">
    <property type="entry name" value="RNA POLYMERASE ECF-TYPE SIGMA FACTO"/>
    <property type="match status" value="1"/>
</dbReference>
<evidence type="ECO:0000313" key="9">
    <source>
        <dbReference type="Proteomes" id="UP000245370"/>
    </source>
</evidence>
<dbReference type="OrthoDB" id="9780326at2"/>
<keyword evidence="3" id="KW-0731">Sigma factor</keyword>
<reference evidence="8 9" key="1">
    <citation type="submission" date="2018-05" db="EMBL/GenBank/DDBJ databases">
        <title>Brumimicrobium oceani sp. nov., isolated from coastal sediment.</title>
        <authorList>
            <person name="Kou Y."/>
        </authorList>
    </citation>
    <scope>NUCLEOTIDE SEQUENCE [LARGE SCALE GENOMIC DNA]</scope>
    <source>
        <strain evidence="8 9">C305</strain>
    </source>
</reference>
<dbReference type="NCBIfam" id="TIGR02937">
    <property type="entry name" value="sigma70-ECF"/>
    <property type="match status" value="1"/>
</dbReference>
<dbReference type="InterPro" id="IPR014284">
    <property type="entry name" value="RNA_pol_sigma-70_dom"/>
</dbReference>
<evidence type="ECO:0000313" key="8">
    <source>
        <dbReference type="EMBL" id="PWH86367.1"/>
    </source>
</evidence>
<evidence type="ECO:0000256" key="4">
    <source>
        <dbReference type="ARBA" id="ARBA00023125"/>
    </source>
</evidence>
<keyword evidence="9" id="KW-1185">Reference proteome</keyword>
<comment type="similarity">
    <text evidence="1">Belongs to the sigma-70 factor family. ECF subfamily.</text>
</comment>
<gene>
    <name evidence="8" type="ORF">DIT68_03760</name>
</gene>
<dbReference type="Proteomes" id="UP000245370">
    <property type="component" value="Unassembled WGS sequence"/>
</dbReference>
<dbReference type="InterPro" id="IPR013325">
    <property type="entry name" value="RNA_pol_sigma_r2"/>
</dbReference>
<dbReference type="Pfam" id="PF04542">
    <property type="entry name" value="Sigma70_r2"/>
    <property type="match status" value="1"/>
</dbReference>
<keyword evidence="4" id="KW-0238">DNA-binding</keyword>
<evidence type="ECO:0000259" key="7">
    <source>
        <dbReference type="Pfam" id="PF04545"/>
    </source>
</evidence>
<reference evidence="8 9" key="2">
    <citation type="submission" date="2018-05" db="EMBL/GenBank/DDBJ databases">
        <authorList>
            <person name="Lanie J.A."/>
            <person name="Ng W.-L."/>
            <person name="Kazmierczak K.M."/>
            <person name="Andrzejewski T.M."/>
            <person name="Davidsen T.M."/>
            <person name="Wayne K.J."/>
            <person name="Tettelin H."/>
            <person name="Glass J.I."/>
            <person name="Rusch D."/>
            <person name="Podicherti R."/>
            <person name="Tsui H.-C.T."/>
            <person name="Winkler M.E."/>
        </authorList>
    </citation>
    <scope>NUCLEOTIDE SEQUENCE [LARGE SCALE GENOMIC DNA]</scope>
    <source>
        <strain evidence="8 9">C305</strain>
    </source>
</reference>